<reference evidence="1" key="1">
    <citation type="submission" date="2013-07" db="EMBL/GenBank/DDBJ databases">
        <title>Sub-species coevolution in mutualistic symbiosis.</title>
        <authorList>
            <person name="Murfin K."/>
            <person name="Klassen J."/>
            <person name="Lee M."/>
            <person name="Forst S."/>
            <person name="Stock P."/>
            <person name="Goodrich-Blair H."/>
        </authorList>
    </citation>
    <scope>NUCLEOTIDE SEQUENCE [LARGE SCALE GENOMIC DNA]</scope>
    <source>
        <strain evidence="1">Puntauvense</strain>
    </source>
</reference>
<evidence type="ECO:0000313" key="1">
    <source>
        <dbReference type="EMBL" id="CDG96808.1"/>
    </source>
</evidence>
<gene>
    <name evidence="1" type="ORF">XBP1_2240008</name>
</gene>
<dbReference type="EMBL" id="CBSW010000140">
    <property type="protein sequence ID" value="CDG96808.1"/>
    <property type="molecule type" value="Genomic_DNA"/>
</dbReference>
<dbReference type="RefSeq" id="WP_230580063.1">
    <property type="nucleotide sequence ID" value="NZ_CAWLWN010000193.1"/>
</dbReference>
<name>A0A077NEH5_XENBV</name>
<dbReference type="AlphaFoldDB" id="A0A077NEH5"/>
<accession>A0A077NEH5</accession>
<organism evidence="1">
    <name type="scientific">Xenorhabdus bovienii str. puntauvense</name>
    <dbReference type="NCBI Taxonomy" id="1398201"/>
    <lineage>
        <taxon>Bacteria</taxon>
        <taxon>Pseudomonadati</taxon>
        <taxon>Pseudomonadota</taxon>
        <taxon>Gammaproteobacteria</taxon>
        <taxon>Enterobacterales</taxon>
        <taxon>Morganellaceae</taxon>
        <taxon>Xenorhabdus</taxon>
    </lineage>
</organism>
<protein>
    <submittedName>
        <fullName evidence="1">Uncharacterized protein</fullName>
    </submittedName>
</protein>
<comment type="caution">
    <text evidence="1">The sequence shown here is derived from an EMBL/GenBank/DDBJ whole genome shotgun (WGS) entry which is preliminary data.</text>
</comment>
<sequence length="66" mass="7607">MDEREELMQQISNLLINSPVKSEDKLAVMMMFCFQLLSSTQTDGVNMRVSDGRVLSLKFELETLKH</sequence>
<proteinExistence type="predicted"/>
<dbReference type="Proteomes" id="UP000028511">
    <property type="component" value="Unassembled WGS sequence"/>
</dbReference>
<dbReference type="HOGENOM" id="CLU_196922_0_0_6"/>